<proteinExistence type="inferred from homology"/>
<evidence type="ECO:0000256" key="1">
    <source>
        <dbReference type="ARBA" id="ARBA00009199"/>
    </source>
</evidence>
<dbReference type="PANTHER" id="PTHR11895:SF67">
    <property type="entry name" value="AMIDASE DOMAIN-CONTAINING PROTEIN"/>
    <property type="match status" value="1"/>
</dbReference>
<evidence type="ECO:0000313" key="4">
    <source>
        <dbReference type="Proteomes" id="UP000800235"/>
    </source>
</evidence>
<evidence type="ECO:0000259" key="2">
    <source>
        <dbReference type="Pfam" id="PF01425"/>
    </source>
</evidence>
<keyword evidence="4" id="KW-1185">Reference proteome</keyword>
<dbReference type="GO" id="GO:0003824">
    <property type="term" value="F:catalytic activity"/>
    <property type="evidence" value="ECO:0007669"/>
    <property type="project" value="InterPro"/>
</dbReference>
<evidence type="ECO:0000313" key="3">
    <source>
        <dbReference type="EMBL" id="KAF2430191.1"/>
    </source>
</evidence>
<dbReference type="SUPFAM" id="SSF75304">
    <property type="entry name" value="Amidase signature (AS) enzymes"/>
    <property type="match status" value="1"/>
</dbReference>
<dbReference type="OrthoDB" id="421993at2759"/>
<dbReference type="InterPro" id="IPR036928">
    <property type="entry name" value="AS_sf"/>
</dbReference>
<organism evidence="3 4">
    <name type="scientific">Tothia fuscella</name>
    <dbReference type="NCBI Taxonomy" id="1048955"/>
    <lineage>
        <taxon>Eukaryota</taxon>
        <taxon>Fungi</taxon>
        <taxon>Dikarya</taxon>
        <taxon>Ascomycota</taxon>
        <taxon>Pezizomycotina</taxon>
        <taxon>Dothideomycetes</taxon>
        <taxon>Pleosporomycetidae</taxon>
        <taxon>Venturiales</taxon>
        <taxon>Cylindrosympodiaceae</taxon>
        <taxon>Tothia</taxon>
    </lineage>
</organism>
<dbReference type="PROSITE" id="PS00571">
    <property type="entry name" value="AMIDASES"/>
    <property type="match status" value="1"/>
</dbReference>
<dbReference type="InterPro" id="IPR023631">
    <property type="entry name" value="Amidase_dom"/>
</dbReference>
<dbReference type="Gene3D" id="3.90.1300.10">
    <property type="entry name" value="Amidase signature (AS) domain"/>
    <property type="match status" value="1"/>
</dbReference>
<protein>
    <submittedName>
        <fullName evidence="3">Amidase signature enzyme</fullName>
    </submittedName>
</protein>
<comment type="similarity">
    <text evidence="1">Belongs to the amidase family.</text>
</comment>
<comment type="caution">
    <text evidence="3">The sequence shown here is derived from an EMBL/GenBank/DDBJ whole genome shotgun (WGS) entry which is preliminary data.</text>
</comment>
<feature type="domain" description="Amidase" evidence="2">
    <location>
        <begin position="159"/>
        <end position="561"/>
    </location>
</feature>
<dbReference type="Pfam" id="PF01425">
    <property type="entry name" value="Amidase"/>
    <property type="match status" value="1"/>
</dbReference>
<dbReference type="InterPro" id="IPR020556">
    <property type="entry name" value="Amidase_CS"/>
</dbReference>
<sequence>MANEDSSSSRFWNYPELRAYDIPYKAPPAISNPVFRGLPLKVGSSIVASVGPIATFLYGNAGFACLRGLKEVEGIDCRFDPTVIPIKREGVSGSLEHTFEANLRVGGKEGDSAVDTRLYGVTEYHEVYKSGRLTPMDVVNKLLPLIRRDVTPRSEHATSFISTQVELVLAAAEASTQRYAAGKSLGILDGIPIGVKDEVNVKGYSRCLGTTKTFNNGDVETSWCVKKWEESGAIIVGKTNMHEIGMDTTNLNVIWGTPLNPYNKGYFTGGSSGGSGYAVGAGLVPIALGLDGGGSIRIPSSYCGIFGLKTSHNRVSAFPTTCLTGTNTVIGPMAADMASLEIAYRVMATPDPTSLFPSPKRPARSTDRPRVIGIYKQWFDRADEPVKTLCNKAISYMQNQLGYEVVDITIPLIHQGQPAHALTILSEAVNGHPDPSFLTPATRVLISVGSKCPTSDFLQAQRVRNLLMQHLASLYKRYPGLLIVTPSTPTVGWKIKSPTDLIGGCSDGDMSIRSMEYVWLANFTGCPCMQVPVGYAEAEGGGGDVPVGMMAMGEWGSEDELIEWGYDGERCLNEIGRVRPPVWVDVLGVEEMGNSKTGNGAGVGGLAAV</sequence>
<dbReference type="InterPro" id="IPR000120">
    <property type="entry name" value="Amidase"/>
</dbReference>
<dbReference type="PANTHER" id="PTHR11895">
    <property type="entry name" value="TRANSAMIDASE"/>
    <property type="match status" value="1"/>
</dbReference>
<gene>
    <name evidence="3" type="ORF">EJ08DRAFT_256089</name>
</gene>
<dbReference type="AlphaFoldDB" id="A0A9P4TYD3"/>
<reference evidence="3" key="1">
    <citation type="journal article" date="2020" name="Stud. Mycol.">
        <title>101 Dothideomycetes genomes: a test case for predicting lifestyles and emergence of pathogens.</title>
        <authorList>
            <person name="Haridas S."/>
            <person name="Albert R."/>
            <person name="Binder M."/>
            <person name="Bloem J."/>
            <person name="Labutti K."/>
            <person name="Salamov A."/>
            <person name="Andreopoulos B."/>
            <person name="Baker S."/>
            <person name="Barry K."/>
            <person name="Bills G."/>
            <person name="Bluhm B."/>
            <person name="Cannon C."/>
            <person name="Castanera R."/>
            <person name="Culley D."/>
            <person name="Daum C."/>
            <person name="Ezra D."/>
            <person name="Gonzalez J."/>
            <person name="Henrissat B."/>
            <person name="Kuo A."/>
            <person name="Liang C."/>
            <person name="Lipzen A."/>
            <person name="Lutzoni F."/>
            <person name="Magnuson J."/>
            <person name="Mondo S."/>
            <person name="Nolan M."/>
            <person name="Ohm R."/>
            <person name="Pangilinan J."/>
            <person name="Park H.-J."/>
            <person name="Ramirez L."/>
            <person name="Alfaro M."/>
            <person name="Sun H."/>
            <person name="Tritt A."/>
            <person name="Yoshinaga Y."/>
            <person name="Zwiers L.-H."/>
            <person name="Turgeon B."/>
            <person name="Goodwin S."/>
            <person name="Spatafora J."/>
            <person name="Crous P."/>
            <person name="Grigoriev I."/>
        </authorList>
    </citation>
    <scope>NUCLEOTIDE SEQUENCE</scope>
    <source>
        <strain evidence="3">CBS 130266</strain>
    </source>
</reference>
<dbReference type="Proteomes" id="UP000800235">
    <property type="component" value="Unassembled WGS sequence"/>
</dbReference>
<dbReference type="EMBL" id="MU007041">
    <property type="protein sequence ID" value="KAF2430191.1"/>
    <property type="molecule type" value="Genomic_DNA"/>
</dbReference>
<name>A0A9P4TYD3_9PEZI</name>
<accession>A0A9P4TYD3</accession>